<proteinExistence type="predicted"/>
<reference evidence="1 2" key="1">
    <citation type="submission" date="2024-02" db="EMBL/GenBank/DDBJ databases">
        <title>Chromosome-level genome assembly of the Eurasian Minnow (Phoxinus phoxinus).</title>
        <authorList>
            <person name="Oriowo T.O."/>
            <person name="Martin S."/>
            <person name="Stange M."/>
            <person name="Chrysostomakis Y."/>
            <person name="Brown T."/>
            <person name="Winkler S."/>
            <person name="Kukowka S."/>
            <person name="Myers E.W."/>
            <person name="Bohne A."/>
        </authorList>
    </citation>
    <scope>NUCLEOTIDE SEQUENCE [LARGE SCALE GENOMIC DNA]</scope>
    <source>
        <strain evidence="1">ZFMK-TIS-60720</strain>
        <tissue evidence="1">Whole Organism</tissue>
    </source>
</reference>
<comment type="caution">
    <text evidence="1">The sequence shown here is derived from an EMBL/GenBank/DDBJ whole genome shotgun (WGS) entry which is preliminary data.</text>
</comment>
<gene>
    <name evidence="1" type="ORF">R3I93_004226</name>
</gene>
<dbReference type="Proteomes" id="UP001364617">
    <property type="component" value="Unassembled WGS sequence"/>
</dbReference>
<name>A0AAN9HB94_9TELE</name>
<evidence type="ECO:0000313" key="2">
    <source>
        <dbReference type="Proteomes" id="UP001364617"/>
    </source>
</evidence>
<evidence type="ECO:0000313" key="1">
    <source>
        <dbReference type="EMBL" id="KAK7171860.1"/>
    </source>
</evidence>
<protein>
    <submittedName>
        <fullName evidence="1">Uncharacterized protein</fullName>
    </submittedName>
</protein>
<organism evidence="1 2">
    <name type="scientific">Phoxinus phoxinus</name>
    <name type="common">Eurasian minnow</name>
    <dbReference type="NCBI Taxonomy" id="58324"/>
    <lineage>
        <taxon>Eukaryota</taxon>
        <taxon>Metazoa</taxon>
        <taxon>Chordata</taxon>
        <taxon>Craniata</taxon>
        <taxon>Vertebrata</taxon>
        <taxon>Euteleostomi</taxon>
        <taxon>Actinopterygii</taxon>
        <taxon>Neopterygii</taxon>
        <taxon>Teleostei</taxon>
        <taxon>Ostariophysi</taxon>
        <taxon>Cypriniformes</taxon>
        <taxon>Leuciscidae</taxon>
        <taxon>Phoxininae</taxon>
        <taxon>Phoxinus</taxon>
    </lineage>
</organism>
<dbReference type="EMBL" id="JAYKXH010000004">
    <property type="protein sequence ID" value="KAK7171860.1"/>
    <property type="molecule type" value="Genomic_DNA"/>
</dbReference>
<keyword evidence="2" id="KW-1185">Reference proteome</keyword>
<dbReference type="AlphaFoldDB" id="A0AAN9HB94"/>
<accession>A0AAN9HB94</accession>
<sequence length="88" mass="9130">MPLSDSSYCLDSGVLLQLMGTVSYSINTAFYLSSFTPVENSGHANCTLGYHRAGLTLAVPEVDQAQVGFVESEPLGRSSAGVVSGAEA</sequence>